<evidence type="ECO:0000313" key="1">
    <source>
        <dbReference type="EMBL" id="MBC3864273.1"/>
    </source>
</evidence>
<sequence>MNHNSTEAQVFMSATMAEATKSILKKIAQELLDNADSKGKHEYAAFLNKFGLTSFTQAN</sequence>
<dbReference type="EMBL" id="JACOFV010000027">
    <property type="protein sequence ID" value="MBC3864273.1"/>
    <property type="molecule type" value="Genomic_DNA"/>
</dbReference>
<name>A0A923HKS9_9BURK</name>
<dbReference type="AlphaFoldDB" id="A0A923HKS9"/>
<comment type="caution">
    <text evidence="1">The sequence shown here is derived from an EMBL/GenBank/DDBJ whole genome shotgun (WGS) entry which is preliminary data.</text>
</comment>
<evidence type="ECO:0000313" key="2">
    <source>
        <dbReference type="Proteomes" id="UP000634011"/>
    </source>
</evidence>
<organism evidence="1 2">
    <name type="scientific">Undibacterium jejuense</name>
    <dbReference type="NCBI Taxonomy" id="1344949"/>
    <lineage>
        <taxon>Bacteria</taxon>
        <taxon>Pseudomonadati</taxon>
        <taxon>Pseudomonadota</taxon>
        <taxon>Betaproteobacteria</taxon>
        <taxon>Burkholderiales</taxon>
        <taxon>Oxalobacteraceae</taxon>
        <taxon>Undibacterium</taxon>
    </lineage>
</organism>
<accession>A0A923HKS9</accession>
<protein>
    <submittedName>
        <fullName evidence="1">Uncharacterized protein</fullName>
    </submittedName>
</protein>
<gene>
    <name evidence="1" type="ORF">H8K32_19405</name>
</gene>
<reference evidence="1" key="1">
    <citation type="submission" date="2020-08" db="EMBL/GenBank/DDBJ databases">
        <title>Novel species isolated from subtropical streams in China.</title>
        <authorList>
            <person name="Lu H."/>
        </authorList>
    </citation>
    <scope>NUCLEOTIDE SEQUENCE</scope>
    <source>
        <strain evidence="1">KACC 12607</strain>
    </source>
</reference>
<dbReference type="Proteomes" id="UP000634011">
    <property type="component" value="Unassembled WGS sequence"/>
</dbReference>
<keyword evidence="2" id="KW-1185">Reference proteome</keyword>
<proteinExistence type="predicted"/>